<feature type="compositionally biased region" description="Pro residues" evidence="1">
    <location>
        <begin position="169"/>
        <end position="178"/>
    </location>
</feature>
<dbReference type="InParanoid" id="A0A5C3P9P5"/>
<sequence length="192" mass="20547">MRVGESGPTRAGPQAKFDFSCAVAPKGWTRRRGNRTRTVSSNAQQATDGSGGRTSSGPRLSTVDRLAPRWQQFAPPVPHQTPVRVCTNYRTCLSRLDSGSRQAPSPPSRGRHGPCSARRAPEHDRLSTPDESFGLSRGQHSGTAQHLSCPLHDVAPSAVSSMRTAPTQTGPPPHPRPPATHSLGVNDVPDVR</sequence>
<dbReference type="AlphaFoldDB" id="A0A5C3P9P5"/>
<feature type="region of interest" description="Disordered" evidence="1">
    <location>
        <begin position="26"/>
        <end position="76"/>
    </location>
</feature>
<name>A0A5C3P9P5_9APHY</name>
<evidence type="ECO:0000313" key="2">
    <source>
        <dbReference type="EMBL" id="TFK84930.1"/>
    </source>
</evidence>
<feature type="compositionally biased region" description="Polar residues" evidence="1">
    <location>
        <begin position="39"/>
        <end position="48"/>
    </location>
</feature>
<accession>A0A5C3P9P5</accession>
<feature type="region of interest" description="Disordered" evidence="1">
    <location>
        <begin position="95"/>
        <end position="192"/>
    </location>
</feature>
<proteinExistence type="predicted"/>
<gene>
    <name evidence="2" type="ORF">K466DRAFT_208200</name>
</gene>
<feature type="compositionally biased region" description="Basic and acidic residues" evidence="1">
    <location>
        <begin position="119"/>
        <end position="128"/>
    </location>
</feature>
<dbReference type="Proteomes" id="UP000308197">
    <property type="component" value="Unassembled WGS sequence"/>
</dbReference>
<organism evidence="2 3">
    <name type="scientific">Polyporus arcularius HHB13444</name>
    <dbReference type="NCBI Taxonomy" id="1314778"/>
    <lineage>
        <taxon>Eukaryota</taxon>
        <taxon>Fungi</taxon>
        <taxon>Dikarya</taxon>
        <taxon>Basidiomycota</taxon>
        <taxon>Agaricomycotina</taxon>
        <taxon>Agaricomycetes</taxon>
        <taxon>Polyporales</taxon>
        <taxon>Polyporaceae</taxon>
        <taxon>Polyporus</taxon>
    </lineage>
</organism>
<evidence type="ECO:0000313" key="3">
    <source>
        <dbReference type="Proteomes" id="UP000308197"/>
    </source>
</evidence>
<reference evidence="2 3" key="1">
    <citation type="journal article" date="2019" name="Nat. Ecol. Evol.">
        <title>Megaphylogeny resolves global patterns of mushroom evolution.</title>
        <authorList>
            <person name="Varga T."/>
            <person name="Krizsan K."/>
            <person name="Foldi C."/>
            <person name="Dima B."/>
            <person name="Sanchez-Garcia M."/>
            <person name="Sanchez-Ramirez S."/>
            <person name="Szollosi G.J."/>
            <person name="Szarkandi J.G."/>
            <person name="Papp V."/>
            <person name="Albert L."/>
            <person name="Andreopoulos W."/>
            <person name="Angelini C."/>
            <person name="Antonin V."/>
            <person name="Barry K.W."/>
            <person name="Bougher N.L."/>
            <person name="Buchanan P."/>
            <person name="Buyck B."/>
            <person name="Bense V."/>
            <person name="Catcheside P."/>
            <person name="Chovatia M."/>
            <person name="Cooper J."/>
            <person name="Damon W."/>
            <person name="Desjardin D."/>
            <person name="Finy P."/>
            <person name="Geml J."/>
            <person name="Haridas S."/>
            <person name="Hughes K."/>
            <person name="Justo A."/>
            <person name="Karasinski D."/>
            <person name="Kautmanova I."/>
            <person name="Kiss B."/>
            <person name="Kocsube S."/>
            <person name="Kotiranta H."/>
            <person name="LaButti K.M."/>
            <person name="Lechner B.E."/>
            <person name="Liimatainen K."/>
            <person name="Lipzen A."/>
            <person name="Lukacs Z."/>
            <person name="Mihaltcheva S."/>
            <person name="Morgado L.N."/>
            <person name="Niskanen T."/>
            <person name="Noordeloos M.E."/>
            <person name="Ohm R.A."/>
            <person name="Ortiz-Santana B."/>
            <person name="Ovrebo C."/>
            <person name="Racz N."/>
            <person name="Riley R."/>
            <person name="Savchenko A."/>
            <person name="Shiryaev A."/>
            <person name="Soop K."/>
            <person name="Spirin V."/>
            <person name="Szebenyi C."/>
            <person name="Tomsovsky M."/>
            <person name="Tulloss R.E."/>
            <person name="Uehling J."/>
            <person name="Grigoriev I.V."/>
            <person name="Vagvolgyi C."/>
            <person name="Papp T."/>
            <person name="Martin F.M."/>
            <person name="Miettinen O."/>
            <person name="Hibbett D.S."/>
            <person name="Nagy L.G."/>
        </authorList>
    </citation>
    <scope>NUCLEOTIDE SEQUENCE [LARGE SCALE GENOMIC DNA]</scope>
    <source>
        <strain evidence="2 3">HHB13444</strain>
    </source>
</reference>
<dbReference type="EMBL" id="ML211285">
    <property type="protein sequence ID" value="TFK84930.1"/>
    <property type="molecule type" value="Genomic_DNA"/>
</dbReference>
<protein>
    <submittedName>
        <fullName evidence="2">Uncharacterized protein</fullName>
    </submittedName>
</protein>
<evidence type="ECO:0000256" key="1">
    <source>
        <dbReference type="SAM" id="MobiDB-lite"/>
    </source>
</evidence>
<keyword evidence="3" id="KW-1185">Reference proteome</keyword>